<feature type="domain" description="DUF6286" evidence="2">
    <location>
        <begin position="92"/>
        <end position="194"/>
    </location>
</feature>
<evidence type="ECO:0000313" key="4">
    <source>
        <dbReference type="Proteomes" id="UP000298170"/>
    </source>
</evidence>
<keyword evidence="1" id="KW-0812">Transmembrane</keyword>
<keyword evidence="1" id="KW-0472">Membrane</keyword>
<protein>
    <recommendedName>
        <fullName evidence="2">DUF6286 domain-containing protein</fullName>
    </recommendedName>
</protein>
<comment type="caution">
    <text evidence="3">The sequence shown here is derived from an EMBL/GenBank/DDBJ whole genome shotgun (WGS) entry which is preliminary data.</text>
</comment>
<dbReference type="InterPro" id="IPR046253">
    <property type="entry name" value="DUF6286"/>
</dbReference>
<dbReference type="EMBL" id="SOHJ01000009">
    <property type="protein sequence ID" value="TFD59815.1"/>
    <property type="molecule type" value="Genomic_DNA"/>
</dbReference>
<evidence type="ECO:0000313" key="3">
    <source>
        <dbReference type="EMBL" id="TFD59815.1"/>
    </source>
</evidence>
<dbReference type="RefSeq" id="WP_134514555.1">
    <property type="nucleotide sequence ID" value="NZ_SOHJ01000009.1"/>
</dbReference>
<keyword evidence="4" id="KW-1185">Reference proteome</keyword>
<accession>A0A4R9AF98</accession>
<feature type="transmembrane region" description="Helical" evidence="1">
    <location>
        <begin position="31"/>
        <end position="56"/>
    </location>
</feature>
<name>A0A4R9AF98_9MICO</name>
<feature type="transmembrane region" description="Helical" evidence="1">
    <location>
        <begin position="76"/>
        <end position="102"/>
    </location>
</feature>
<dbReference type="OrthoDB" id="5126451at2"/>
<dbReference type="Proteomes" id="UP000298170">
    <property type="component" value="Unassembled WGS sequence"/>
</dbReference>
<reference evidence="3 4" key="1">
    <citation type="submission" date="2019-03" db="EMBL/GenBank/DDBJ databases">
        <title>Genomics of glacier-inhabiting Cryobacterium strains.</title>
        <authorList>
            <person name="Liu Q."/>
            <person name="Xin Y.-H."/>
        </authorList>
    </citation>
    <scope>NUCLEOTIDE SEQUENCE [LARGE SCALE GENOMIC DNA]</scope>
    <source>
        <strain evidence="3 4">Sr39</strain>
    </source>
</reference>
<dbReference type="Pfam" id="PF19803">
    <property type="entry name" value="DUF6286"/>
    <property type="match status" value="1"/>
</dbReference>
<organism evidence="3 4">
    <name type="scientific">Cryobacterium suzukii</name>
    <dbReference type="NCBI Taxonomy" id="1259198"/>
    <lineage>
        <taxon>Bacteria</taxon>
        <taxon>Bacillati</taxon>
        <taxon>Actinomycetota</taxon>
        <taxon>Actinomycetes</taxon>
        <taxon>Micrococcales</taxon>
        <taxon>Microbacteriaceae</taxon>
        <taxon>Cryobacterium</taxon>
    </lineage>
</organism>
<gene>
    <name evidence="3" type="ORF">E3T39_08965</name>
</gene>
<evidence type="ECO:0000256" key="1">
    <source>
        <dbReference type="SAM" id="Phobius"/>
    </source>
</evidence>
<dbReference type="AlphaFoldDB" id="A0A4R9AF98"/>
<keyword evidence="1" id="KW-1133">Transmembrane helix</keyword>
<sequence length="202" mass="21180">MNSVPADRSSEPMTPIYGRISRRELHSPRSAAAIAVAIVVILLCGWLGTEIVLLLIDQPPLLVTPAELAAGVASVSAVPAPLLTAIALACSLLAIVLLVVAVTPGRRARHLIDSERTVTVVDDEVIASALAGRAARVGGIDPDSTRVSISRRLATVHLVPTSGQPVQRDSVQQAVHDQLDGLRLRPTLQTRVVVARSGKVGT</sequence>
<proteinExistence type="predicted"/>
<evidence type="ECO:0000259" key="2">
    <source>
        <dbReference type="Pfam" id="PF19803"/>
    </source>
</evidence>